<evidence type="ECO:0000256" key="5">
    <source>
        <dbReference type="ARBA" id="ARBA00023015"/>
    </source>
</evidence>
<dbReference type="InterPro" id="IPR016032">
    <property type="entry name" value="Sig_transdc_resp-reg_C-effctor"/>
</dbReference>
<evidence type="ECO:0000256" key="1">
    <source>
        <dbReference type="ARBA" id="ARBA00004496"/>
    </source>
</evidence>
<proteinExistence type="predicted"/>
<dbReference type="PANTHER" id="PTHR48111:SF59">
    <property type="entry name" value="TRANSCRIPTIONAL REGULATORY PROTEIN BAER"/>
    <property type="match status" value="1"/>
</dbReference>
<keyword evidence="6 9" id="KW-0238">DNA-binding</keyword>
<evidence type="ECO:0000256" key="2">
    <source>
        <dbReference type="ARBA" id="ARBA00022490"/>
    </source>
</evidence>
<dbReference type="GO" id="GO:0042802">
    <property type="term" value="F:identical protein binding"/>
    <property type="evidence" value="ECO:0007669"/>
    <property type="project" value="UniProtKB-ARBA"/>
</dbReference>
<dbReference type="SUPFAM" id="SSF46894">
    <property type="entry name" value="C-terminal effector domain of the bipartite response regulators"/>
    <property type="match status" value="1"/>
</dbReference>
<dbReference type="PANTHER" id="PTHR48111">
    <property type="entry name" value="REGULATOR OF RPOS"/>
    <property type="match status" value="1"/>
</dbReference>
<dbReference type="AlphaFoldDB" id="A0A255XT13"/>
<feature type="modified residue" description="4-aspartylphosphate" evidence="8">
    <location>
        <position position="53"/>
    </location>
</feature>
<dbReference type="Proteomes" id="UP000216361">
    <property type="component" value="Unassembled WGS sequence"/>
</dbReference>
<dbReference type="Gene3D" id="1.10.10.10">
    <property type="entry name" value="Winged helix-like DNA-binding domain superfamily/Winged helix DNA-binding domain"/>
    <property type="match status" value="1"/>
</dbReference>
<comment type="subcellular location">
    <subcellularLocation>
        <location evidence="1">Cytoplasm</location>
    </subcellularLocation>
</comment>
<dbReference type="SMART" id="SM00448">
    <property type="entry name" value="REC"/>
    <property type="match status" value="1"/>
</dbReference>
<feature type="domain" description="OmpR/PhoB-type" evidence="11">
    <location>
        <begin position="127"/>
        <end position="225"/>
    </location>
</feature>
<evidence type="ECO:0000259" key="10">
    <source>
        <dbReference type="PROSITE" id="PS50110"/>
    </source>
</evidence>
<evidence type="ECO:0000259" key="11">
    <source>
        <dbReference type="PROSITE" id="PS51755"/>
    </source>
</evidence>
<dbReference type="GO" id="GO:0000156">
    <property type="term" value="F:phosphorelay response regulator activity"/>
    <property type="evidence" value="ECO:0007669"/>
    <property type="project" value="TreeGrafter"/>
</dbReference>
<dbReference type="PROSITE" id="PS51755">
    <property type="entry name" value="OMPR_PHOB"/>
    <property type="match status" value="1"/>
</dbReference>
<dbReference type="EMBL" id="NOXS01000029">
    <property type="protein sequence ID" value="OYQ20129.1"/>
    <property type="molecule type" value="Genomic_DNA"/>
</dbReference>
<name>A0A255XT13_9PROT</name>
<dbReference type="Gene3D" id="3.40.50.2300">
    <property type="match status" value="1"/>
</dbReference>
<evidence type="ECO:0000256" key="6">
    <source>
        <dbReference type="ARBA" id="ARBA00023125"/>
    </source>
</evidence>
<evidence type="ECO:0000313" key="13">
    <source>
        <dbReference type="Proteomes" id="UP000216361"/>
    </source>
</evidence>
<dbReference type="InterPro" id="IPR039420">
    <property type="entry name" value="WalR-like"/>
</dbReference>
<accession>A0A255XT13</accession>
<dbReference type="GO" id="GO:0005829">
    <property type="term" value="C:cytosol"/>
    <property type="evidence" value="ECO:0007669"/>
    <property type="project" value="TreeGrafter"/>
</dbReference>
<dbReference type="Pfam" id="PF00486">
    <property type="entry name" value="Trans_reg_C"/>
    <property type="match status" value="1"/>
</dbReference>
<dbReference type="GO" id="GO:0032993">
    <property type="term" value="C:protein-DNA complex"/>
    <property type="evidence" value="ECO:0007669"/>
    <property type="project" value="TreeGrafter"/>
</dbReference>
<keyword evidence="13" id="KW-1185">Reference proteome</keyword>
<protein>
    <submittedName>
        <fullName evidence="12">Two-component system response regulator CreB</fullName>
    </submittedName>
</protein>
<feature type="domain" description="Response regulatory" evidence="10">
    <location>
        <begin position="4"/>
        <end position="117"/>
    </location>
</feature>
<dbReference type="Gene3D" id="6.10.250.690">
    <property type="match status" value="1"/>
</dbReference>
<sequence>MGHRILVVDDEAHIREVICFALDKAGYTVITAATGPEGLNRFHRDRPDLVVLDIGLPDRNGFDLCRDIRKTSDCPIVFLSARDDEIDRVLGLELGGDDYVGKPFSPRELVARIGAILKRSQGGSTPPLSLERNDLTLMPEGFHARYAGQTVGLTALEFAILHLLASRPTAVFTRAQILDAAYPDALTVADRTIDSHIRNIRAKLAAAGPGVVIETVHGVGFRLGPCRAQV</sequence>
<organism evidence="12 13">
    <name type="scientific">Elstera cyanobacteriorum</name>
    <dbReference type="NCBI Taxonomy" id="2022747"/>
    <lineage>
        <taxon>Bacteria</taxon>
        <taxon>Pseudomonadati</taxon>
        <taxon>Pseudomonadota</taxon>
        <taxon>Alphaproteobacteria</taxon>
        <taxon>Rhodospirillales</taxon>
        <taxon>Rhodospirillaceae</taxon>
        <taxon>Elstera</taxon>
    </lineage>
</organism>
<dbReference type="InterPro" id="IPR001867">
    <property type="entry name" value="OmpR/PhoB-type_DNA-bd"/>
</dbReference>
<keyword evidence="4" id="KW-0902">Two-component regulatory system</keyword>
<comment type="caution">
    <text evidence="12">The sequence shown here is derived from an EMBL/GenBank/DDBJ whole genome shotgun (WGS) entry which is preliminary data.</text>
</comment>
<dbReference type="InterPro" id="IPR011006">
    <property type="entry name" value="CheY-like_superfamily"/>
</dbReference>
<evidence type="ECO:0000256" key="4">
    <source>
        <dbReference type="ARBA" id="ARBA00023012"/>
    </source>
</evidence>
<evidence type="ECO:0000256" key="3">
    <source>
        <dbReference type="ARBA" id="ARBA00022553"/>
    </source>
</evidence>
<reference evidence="12 13" key="1">
    <citation type="submission" date="2017-07" db="EMBL/GenBank/DDBJ databases">
        <title>Elstera cyanobacteriorum sp. nov., a novel bacterium isolated from cyanobacterial aggregates in a eutrophic lake.</title>
        <authorList>
            <person name="Cai H."/>
        </authorList>
    </citation>
    <scope>NUCLEOTIDE SEQUENCE [LARGE SCALE GENOMIC DNA]</scope>
    <source>
        <strain evidence="12 13">TH019</strain>
    </source>
</reference>
<gene>
    <name evidence="12" type="ORF">CHR90_05315</name>
</gene>
<keyword evidence="7" id="KW-0804">Transcription</keyword>
<dbReference type="PROSITE" id="PS50110">
    <property type="entry name" value="RESPONSE_REGULATORY"/>
    <property type="match status" value="1"/>
</dbReference>
<evidence type="ECO:0000313" key="12">
    <source>
        <dbReference type="EMBL" id="OYQ20129.1"/>
    </source>
</evidence>
<dbReference type="CDD" id="cd00383">
    <property type="entry name" value="trans_reg_C"/>
    <property type="match status" value="1"/>
</dbReference>
<dbReference type="SMART" id="SM00862">
    <property type="entry name" value="Trans_reg_C"/>
    <property type="match status" value="1"/>
</dbReference>
<evidence type="ECO:0000256" key="8">
    <source>
        <dbReference type="PROSITE-ProRule" id="PRU00169"/>
    </source>
</evidence>
<keyword evidence="3 8" id="KW-0597">Phosphoprotein</keyword>
<dbReference type="InterPro" id="IPR001789">
    <property type="entry name" value="Sig_transdc_resp-reg_receiver"/>
</dbReference>
<dbReference type="GO" id="GO:0000987">
    <property type="term" value="F:cis-regulatory region sequence-specific DNA binding"/>
    <property type="evidence" value="ECO:0007669"/>
    <property type="project" value="UniProtKB-ARBA"/>
</dbReference>
<dbReference type="RefSeq" id="WP_094407952.1">
    <property type="nucleotide sequence ID" value="NZ_BMJZ01000001.1"/>
</dbReference>
<feature type="DNA-binding region" description="OmpR/PhoB-type" evidence="9">
    <location>
        <begin position="127"/>
        <end position="225"/>
    </location>
</feature>
<dbReference type="OrthoDB" id="9802426at2"/>
<dbReference type="FunFam" id="3.40.50.2300:FF:000021">
    <property type="entry name" value="Two-component system response regulator KdpE"/>
    <property type="match status" value="1"/>
</dbReference>
<dbReference type="SUPFAM" id="SSF52172">
    <property type="entry name" value="CheY-like"/>
    <property type="match status" value="1"/>
</dbReference>
<dbReference type="GO" id="GO:0045893">
    <property type="term" value="P:positive regulation of DNA-templated transcription"/>
    <property type="evidence" value="ECO:0007669"/>
    <property type="project" value="UniProtKB-ARBA"/>
</dbReference>
<dbReference type="InterPro" id="IPR036388">
    <property type="entry name" value="WH-like_DNA-bd_sf"/>
</dbReference>
<dbReference type="Pfam" id="PF00072">
    <property type="entry name" value="Response_reg"/>
    <property type="match status" value="1"/>
</dbReference>
<evidence type="ECO:0000256" key="9">
    <source>
        <dbReference type="PROSITE-ProRule" id="PRU01091"/>
    </source>
</evidence>
<keyword evidence="2" id="KW-0963">Cytoplasm</keyword>
<keyword evidence="5" id="KW-0805">Transcription regulation</keyword>
<evidence type="ECO:0000256" key="7">
    <source>
        <dbReference type="ARBA" id="ARBA00023163"/>
    </source>
</evidence>